<organism evidence="1 2">
    <name type="scientific">Tomitella cavernea</name>
    <dbReference type="NCBI Taxonomy" id="1387982"/>
    <lineage>
        <taxon>Bacteria</taxon>
        <taxon>Bacillati</taxon>
        <taxon>Actinomycetota</taxon>
        <taxon>Actinomycetes</taxon>
        <taxon>Mycobacteriales</taxon>
        <taxon>Tomitella</taxon>
    </lineage>
</organism>
<reference evidence="2" key="1">
    <citation type="journal article" date="2019" name="Int. J. Syst. Evol. Microbiol.">
        <title>The Global Catalogue of Microorganisms (GCM) 10K type strain sequencing project: providing services to taxonomists for standard genome sequencing and annotation.</title>
        <authorList>
            <consortium name="The Broad Institute Genomics Platform"/>
            <consortium name="The Broad Institute Genome Sequencing Center for Infectious Disease"/>
            <person name="Wu L."/>
            <person name="Ma J."/>
        </authorList>
    </citation>
    <scope>NUCLEOTIDE SEQUENCE [LARGE SCALE GENOMIC DNA]</scope>
    <source>
        <strain evidence="2">JCM 18542</strain>
    </source>
</reference>
<dbReference type="RefSeq" id="WP_200174848.1">
    <property type="nucleotide sequence ID" value="NZ_BAABKQ010000001.1"/>
</dbReference>
<evidence type="ECO:0000313" key="1">
    <source>
        <dbReference type="EMBL" id="GAA4804388.1"/>
    </source>
</evidence>
<evidence type="ECO:0008006" key="3">
    <source>
        <dbReference type="Google" id="ProtNLM"/>
    </source>
</evidence>
<gene>
    <name evidence="1" type="ORF">GCM10023353_03620</name>
</gene>
<dbReference type="Proteomes" id="UP001500839">
    <property type="component" value="Unassembled WGS sequence"/>
</dbReference>
<protein>
    <recommendedName>
        <fullName evidence="3">NIPSNAP family containing protein</fullName>
    </recommendedName>
</protein>
<comment type="caution">
    <text evidence="1">The sequence shown here is derived from an EMBL/GenBank/DDBJ whole genome shotgun (WGS) entry which is preliminary data.</text>
</comment>
<name>A0ABP9C378_9ACTN</name>
<proteinExistence type="predicted"/>
<evidence type="ECO:0000313" key="2">
    <source>
        <dbReference type="Proteomes" id="UP001500839"/>
    </source>
</evidence>
<accession>A0ABP9C378</accession>
<sequence>MGTAVFVIDRVVTAPGAGERFVAAYLDGYAPGARARGMALDSLLVSPPMWRDDDGNTVTAIWRLDGVGGWWDMTRAGRGDPALRGWWDGVAPLIVERSRSMAASAPDVDGLCEV</sequence>
<dbReference type="EMBL" id="BAABKQ010000001">
    <property type="protein sequence ID" value="GAA4804388.1"/>
    <property type="molecule type" value="Genomic_DNA"/>
</dbReference>
<keyword evidence="2" id="KW-1185">Reference proteome</keyword>